<feature type="compositionally biased region" description="Basic and acidic residues" evidence="5">
    <location>
        <begin position="603"/>
        <end position="622"/>
    </location>
</feature>
<dbReference type="InterPro" id="IPR026657">
    <property type="entry name" value="DDA3/GTSE-1"/>
</dbReference>
<evidence type="ECO:0000313" key="7">
    <source>
        <dbReference type="Proteomes" id="UP001190640"/>
    </source>
</evidence>
<protein>
    <submittedName>
        <fullName evidence="8">G2 and S phase-expressed protein 1</fullName>
    </submittedName>
</protein>
<dbReference type="PANTHER" id="PTHR21584">
    <property type="entry name" value="DIFFERENTIAL DISPLAY AND ACTIVATED BY P53 DDA3 /G2 S PHASE EXPRESSED 1"/>
    <property type="match status" value="1"/>
</dbReference>
<dbReference type="GO" id="GO:0005881">
    <property type="term" value="C:cytoplasmic microtubule"/>
    <property type="evidence" value="ECO:0007669"/>
    <property type="project" value="TreeGrafter"/>
</dbReference>
<dbReference type="RefSeq" id="XP_054844990.1">
    <property type="nucleotide sequence ID" value="XM_054989015.1"/>
</dbReference>
<feature type="domain" description="G2 and S phase-expressed protein 1 N-terminal" evidence="6">
    <location>
        <begin position="30"/>
        <end position="168"/>
    </location>
</feature>
<evidence type="ECO:0000256" key="2">
    <source>
        <dbReference type="ARBA" id="ARBA00022490"/>
    </source>
</evidence>
<evidence type="ECO:0000256" key="1">
    <source>
        <dbReference type="ARBA" id="ARBA00004245"/>
    </source>
</evidence>
<proteinExistence type="predicted"/>
<dbReference type="PANTHER" id="PTHR21584:SF10">
    <property type="entry name" value="G2 AND S PHASE-EXPRESSED PROTEIN 1"/>
    <property type="match status" value="1"/>
</dbReference>
<feature type="region of interest" description="Disordered" evidence="5">
    <location>
        <begin position="381"/>
        <end position="407"/>
    </location>
</feature>
<evidence type="ECO:0000256" key="3">
    <source>
        <dbReference type="ARBA" id="ARBA00022553"/>
    </source>
</evidence>
<dbReference type="KEGG" id="emc:129336048"/>
<evidence type="ECO:0000256" key="4">
    <source>
        <dbReference type="ARBA" id="ARBA00023212"/>
    </source>
</evidence>
<gene>
    <name evidence="8" type="primary">GTSE1</name>
</gene>
<dbReference type="AlphaFoldDB" id="A0AA97JT95"/>
<dbReference type="GeneID" id="129336048"/>
<accession>A0AA97JT95</accession>
<name>A0AA97JT95_EUBMA</name>
<feature type="compositionally biased region" description="Low complexity" evidence="5">
    <location>
        <begin position="319"/>
        <end position="340"/>
    </location>
</feature>
<feature type="compositionally biased region" description="Polar residues" evidence="5">
    <location>
        <begin position="230"/>
        <end position="240"/>
    </location>
</feature>
<dbReference type="GO" id="GO:0008017">
    <property type="term" value="F:microtubule binding"/>
    <property type="evidence" value="ECO:0007669"/>
    <property type="project" value="TreeGrafter"/>
</dbReference>
<dbReference type="Pfam" id="PF15259">
    <property type="entry name" value="GTSE1_N"/>
    <property type="match status" value="1"/>
</dbReference>
<feature type="compositionally biased region" description="Polar residues" evidence="5">
    <location>
        <begin position="573"/>
        <end position="588"/>
    </location>
</feature>
<sequence length="698" mass="75814">MEEEKLVVHSECKMTDVKPDQCISDDFPHLSDEKFDFDLSLSPSSENDDEVFVGPMGHKEKCIAVAVEACEGAERNISPQAADDLMWSPLTGEKFVEIFKEAHMVALQLQSASKTKRPRAGQVEEQRTESVEKFVQESKSKLKIFEMGIKSERTPRAVKRETYCVCDSPVSQLLPSVQKHPLQLGRVKDSMNSPLTPQNISSPRTDKLPKSFSSPVLQIRGDKDNKKASKLQTVKTSFVLGNNLPVGQPEQERPEHRPGRKHLKSRGSLEDLLSSKSSTGSGDADSSLMEVKSALPTLGKLNIKTTQLKPPKDVQMRRSTLSSSSSSLSSMNSSFNSSLSISPKRGTVKTNIVAKASTRSSWVSSSTAKVAMVRPIRVSSSVQASRSGESGKQERSTCATKGHPSVNMPQYKAAFESKTSGSGMRGMGSDPRLQKSQKSILQNRRGGSCSETKMVPSTKEGTSSGNGMARVLQPIAVVSCGNVGSNVTSLPVKQPEEQTVLHSCSSIKSTLTPASLRRSGLPAPVSRVSGIPARTPKTVPRPVSSPNFLPVRQVSSALSKTTSAVCSKRAKESNMQTPHSSSVSSTEEDVFSSQAVSVALDFSPEKDPSPKQDFMENQKTADETQAKEGLLIDIGREKTPVTLQKCENKPLIDFFNSPEMIKVLPLKPKEQLVNLGSPLIYLSPEGNKENLDSPLLKF</sequence>
<feature type="compositionally biased region" description="Polar residues" evidence="5">
    <location>
        <begin position="190"/>
        <end position="203"/>
    </location>
</feature>
<feature type="region of interest" description="Disordered" evidence="5">
    <location>
        <begin position="602"/>
        <end position="622"/>
    </location>
</feature>
<feature type="region of interest" description="Disordered" evidence="5">
    <location>
        <begin position="302"/>
        <end position="340"/>
    </location>
</feature>
<evidence type="ECO:0000313" key="8">
    <source>
        <dbReference type="RefSeq" id="XP_054844990.1"/>
    </source>
</evidence>
<feature type="region of interest" description="Disordered" evidence="5">
    <location>
        <begin position="187"/>
        <end position="287"/>
    </location>
</feature>
<dbReference type="CTD" id="51512"/>
<feature type="region of interest" description="Disordered" evidence="5">
    <location>
        <begin position="565"/>
        <end position="588"/>
    </location>
</feature>
<evidence type="ECO:0000259" key="6">
    <source>
        <dbReference type="Pfam" id="PF15259"/>
    </source>
</evidence>
<reference evidence="8" key="1">
    <citation type="submission" date="2025-08" db="UniProtKB">
        <authorList>
            <consortium name="RefSeq"/>
        </authorList>
    </citation>
    <scope>IDENTIFICATION</scope>
    <source>
        <tissue evidence="8">Blood</tissue>
    </source>
</reference>
<keyword evidence="7" id="KW-1185">Reference proteome</keyword>
<comment type="subcellular location">
    <subcellularLocation>
        <location evidence="1">Cytoplasm</location>
        <location evidence="1">Cytoskeleton</location>
    </subcellularLocation>
</comment>
<keyword evidence="2" id="KW-0963">Cytoplasm</keyword>
<dbReference type="Proteomes" id="UP001190640">
    <property type="component" value="Chromosome 9"/>
</dbReference>
<dbReference type="InterPro" id="IPR032768">
    <property type="entry name" value="GTSE1_N"/>
</dbReference>
<evidence type="ECO:0000256" key="5">
    <source>
        <dbReference type="SAM" id="MobiDB-lite"/>
    </source>
</evidence>
<feature type="region of interest" description="Disordered" evidence="5">
    <location>
        <begin position="515"/>
        <end position="547"/>
    </location>
</feature>
<keyword evidence="4" id="KW-0206">Cytoskeleton</keyword>
<organism evidence="7 8">
    <name type="scientific">Eublepharis macularius</name>
    <name type="common">Leopard gecko</name>
    <name type="synonym">Cyrtodactylus macularius</name>
    <dbReference type="NCBI Taxonomy" id="481883"/>
    <lineage>
        <taxon>Eukaryota</taxon>
        <taxon>Metazoa</taxon>
        <taxon>Chordata</taxon>
        <taxon>Craniata</taxon>
        <taxon>Vertebrata</taxon>
        <taxon>Euteleostomi</taxon>
        <taxon>Lepidosauria</taxon>
        <taxon>Squamata</taxon>
        <taxon>Bifurcata</taxon>
        <taxon>Gekkota</taxon>
        <taxon>Eublepharidae</taxon>
        <taxon>Eublepharinae</taxon>
        <taxon>Eublepharis</taxon>
    </lineage>
</organism>
<feature type="region of interest" description="Disordered" evidence="5">
    <location>
        <begin position="439"/>
        <end position="467"/>
    </location>
</feature>
<keyword evidence="3" id="KW-0597">Phosphoprotein</keyword>